<accession>A0ABU1FYS6</accession>
<keyword evidence="4" id="KW-1185">Reference proteome</keyword>
<gene>
    <name evidence="3" type="ORF">QC818_00870</name>
</gene>
<dbReference type="EMBL" id="JARWAK010000001">
    <property type="protein sequence ID" value="MDR5865339.1"/>
    <property type="molecule type" value="Genomic_DNA"/>
</dbReference>
<dbReference type="Proteomes" id="UP001264519">
    <property type="component" value="Unassembled WGS sequence"/>
</dbReference>
<evidence type="ECO:0000313" key="3">
    <source>
        <dbReference type="EMBL" id="MDR5865339.1"/>
    </source>
</evidence>
<sequence length="149" mass="15551">MNRTALLAIRLGSALSLTLLLTATTLAAEGRDLTFQGDASFGGPHGGQAIQAALVDVARGETIAVETGEVAASADPAFSFVFPGALREGERYAVHYWIDANFGGGSAGQCDPMQHDHQWRVAIEAGAGPVTHTETHDPSTQAAVCDTFR</sequence>
<comment type="caution">
    <text evidence="3">The sequence shown here is derived from an EMBL/GenBank/DDBJ whole genome shotgun (WGS) entry which is preliminary data.</text>
</comment>
<feature type="signal peptide" evidence="2">
    <location>
        <begin position="1"/>
        <end position="27"/>
    </location>
</feature>
<evidence type="ECO:0000256" key="1">
    <source>
        <dbReference type="SAM" id="MobiDB-lite"/>
    </source>
</evidence>
<proteinExistence type="predicted"/>
<keyword evidence="2" id="KW-0732">Signal</keyword>
<evidence type="ECO:0000313" key="4">
    <source>
        <dbReference type="Proteomes" id="UP001264519"/>
    </source>
</evidence>
<evidence type="ECO:0000256" key="2">
    <source>
        <dbReference type="SAM" id="SignalP"/>
    </source>
</evidence>
<feature type="chain" id="PRO_5045410026" evidence="2">
    <location>
        <begin position="28"/>
        <end position="149"/>
    </location>
</feature>
<protein>
    <submittedName>
        <fullName evidence="3">Uncharacterized protein</fullName>
    </submittedName>
</protein>
<reference evidence="3 4" key="1">
    <citation type="submission" date="2023-04" db="EMBL/GenBank/DDBJ databases">
        <title>A long-awaited taxogenomic arrangement of the family Halomonadaceae.</title>
        <authorList>
            <person name="De La Haba R."/>
            <person name="Chuvochina M."/>
            <person name="Wittouck S."/>
            <person name="Arahal D.R."/>
            <person name="Sanchez-Porro C."/>
            <person name="Hugenholtz P."/>
            <person name="Ventosa A."/>
        </authorList>
    </citation>
    <scope>NUCLEOTIDE SEQUENCE [LARGE SCALE GENOMIC DNA]</scope>
    <source>
        <strain evidence="3 4">DSM 23530</strain>
    </source>
</reference>
<dbReference type="RefSeq" id="WP_309650936.1">
    <property type="nucleotide sequence ID" value="NZ_JARWAK010000001.1"/>
</dbReference>
<name>A0ABU1FYS6_9GAMM</name>
<feature type="region of interest" description="Disordered" evidence="1">
    <location>
        <begin position="130"/>
        <end position="149"/>
    </location>
</feature>
<organism evidence="3 4">
    <name type="scientific">Halomonas koreensis</name>
    <dbReference type="NCBI Taxonomy" id="245385"/>
    <lineage>
        <taxon>Bacteria</taxon>
        <taxon>Pseudomonadati</taxon>
        <taxon>Pseudomonadota</taxon>
        <taxon>Gammaproteobacteria</taxon>
        <taxon>Oceanospirillales</taxon>
        <taxon>Halomonadaceae</taxon>
        <taxon>Halomonas</taxon>
    </lineage>
</organism>